<dbReference type="InterPro" id="IPR004358">
    <property type="entry name" value="Sig_transdc_His_kin-like_C"/>
</dbReference>
<evidence type="ECO:0000256" key="8">
    <source>
        <dbReference type="ARBA" id="ARBA00022777"/>
    </source>
</evidence>
<keyword evidence="9" id="KW-0067">ATP-binding</keyword>
<dbReference type="PROSITE" id="PS50109">
    <property type="entry name" value="HIS_KIN"/>
    <property type="match status" value="1"/>
</dbReference>
<keyword evidence="12 13" id="KW-0472">Membrane</keyword>
<dbReference type="CDD" id="cd00075">
    <property type="entry name" value="HATPase"/>
    <property type="match status" value="1"/>
</dbReference>
<dbReference type="SUPFAM" id="SSF47384">
    <property type="entry name" value="Homodimeric domain of signal transducing histidine kinase"/>
    <property type="match status" value="1"/>
</dbReference>
<evidence type="ECO:0000256" key="12">
    <source>
        <dbReference type="ARBA" id="ARBA00023136"/>
    </source>
</evidence>
<evidence type="ECO:0000256" key="6">
    <source>
        <dbReference type="ARBA" id="ARBA00022692"/>
    </source>
</evidence>
<evidence type="ECO:0000256" key="5">
    <source>
        <dbReference type="ARBA" id="ARBA00022679"/>
    </source>
</evidence>
<keyword evidence="11" id="KW-0902">Two-component regulatory system</keyword>
<dbReference type="GO" id="GO:0005524">
    <property type="term" value="F:ATP binding"/>
    <property type="evidence" value="ECO:0007669"/>
    <property type="project" value="UniProtKB-KW"/>
</dbReference>
<dbReference type="Pfam" id="PF08521">
    <property type="entry name" value="2CSK_N"/>
    <property type="match status" value="1"/>
</dbReference>
<dbReference type="PANTHER" id="PTHR45436:SF14">
    <property type="entry name" value="SENSOR PROTEIN QSEC"/>
    <property type="match status" value="1"/>
</dbReference>
<dbReference type="EMBL" id="BQKM01000002">
    <property type="protein sequence ID" value="GJN51727.1"/>
    <property type="molecule type" value="Genomic_DNA"/>
</dbReference>
<evidence type="ECO:0000313" key="17">
    <source>
        <dbReference type="Proteomes" id="UP000509383"/>
    </source>
</evidence>
<dbReference type="InterPro" id="IPR005467">
    <property type="entry name" value="His_kinase_dom"/>
</dbReference>
<gene>
    <name evidence="15" type="ORF">TUM18999_18740</name>
    <name evidence="16" type="ORF">TUM20286_14790</name>
</gene>
<dbReference type="InterPro" id="IPR036890">
    <property type="entry name" value="HATPase_C_sf"/>
</dbReference>
<name>A0A6J4E151_9PSED</name>
<dbReference type="SMART" id="SM00388">
    <property type="entry name" value="HisKA"/>
    <property type="match status" value="1"/>
</dbReference>
<dbReference type="PRINTS" id="PR00344">
    <property type="entry name" value="BCTRLSENSOR"/>
</dbReference>
<evidence type="ECO:0000256" key="4">
    <source>
        <dbReference type="ARBA" id="ARBA00022553"/>
    </source>
</evidence>
<proteinExistence type="predicted"/>
<dbReference type="CDD" id="cd00082">
    <property type="entry name" value="HisKA"/>
    <property type="match status" value="1"/>
</dbReference>
<dbReference type="PANTHER" id="PTHR45436">
    <property type="entry name" value="SENSOR HISTIDINE KINASE YKOH"/>
    <property type="match status" value="1"/>
</dbReference>
<dbReference type="Proteomes" id="UP001054892">
    <property type="component" value="Unassembled WGS sequence"/>
</dbReference>
<dbReference type="SMART" id="SM00387">
    <property type="entry name" value="HATPase_c"/>
    <property type="match status" value="1"/>
</dbReference>
<dbReference type="InterPro" id="IPR003661">
    <property type="entry name" value="HisK_dim/P_dom"/>
</dbReference>
<dbReference type="AlphaFoldDB" id="A0A6J4E151"/>
<evidence type="ECO:0000256" key="10">
    <source>
        <dbReference type="ARBA" id="ARBA00022989"/>
    </source>
</evidence>
<dbReference type="KEGG" id="ptw:TUM18999_18740"/>
<dbReference type="InterPro" id="IPR036097">
    <property type="entry name" value="HisK_dim/P_sf"/>
</dbReference>
<keyword evidence="7" id="KW-0547">Nucleotide-binding</keyword>
<feature type="domain" description="Histidine kinase" evidence="14">
    <location>
        <begin position="244"/>
        <end position="455"/>
    </location>
</feature>
<keyword evidence="4" id="KW-0597">Phosphoprotein</keyword>
<sequence>MTSLRQRTLWRVVILLILGTGLLAHYNYRDSSHEIAEVYDAHLAQNARLLQGVMSLPLAPADRGRLYDAFDEALRQAGRPGVGHPYENKLAFQVWRDGGELLVHTPSAPRIDPSQRLPGFSDIVIEGKQWRGFLLPVPAQQVSIWVGERKDVRGDLVGRIVRHTLLPFLFGALVLALLVWFAIGSGLQPLQNMANVIRGRHAKSLEPLQLAPLPSELEPMQAAINRLLSQVADLLKREQRFIADAAHEMRTPLAILRLHAQNVEEARTEEDRARALGFLIGGVDRLSRVVNQLLTLARIEPRLGQRHLEDVDLAKVAMDTLVEMTPWILERNVEPVLDIEPGACHVRGDAMSIGIALQNLVSNAVNFSPVDGVVKVGLTVREGHVELSVEDEGPGVPADRLAVVFERFFSDGHEGGAGLGLPIVRTIMEHLGGAVRLENRPGGGARATLEFPFAEAAGRPAA</sequence>
<dbReference type="Proteomes" id="UP000509383">
    <property type="component" value="Chromosome"/>
</dbReference>
<evidence type="ECO:0000259" key="14">
    <source>
        <dbReference type="PROSITE" id="PS50109"/>
    </source>
</evidence>
<keyword evidence="6 13" id="KW-0812">Transmembrane</keyword>
<dbReference type="InterPro" id="IPR050428">
    <property type="entry name" value="TCS_sensor_his_kinase"/>
</dbReference>
<keyword evidence="10 13" id="KW-1133">Transmembrane helix</keyword>
<evidence type="ECO:0000256" key="1">
    <source>
        <dbReference type="ARBA" id="ARBA00000085"/>
    </source>
</evidence>
<dbReference type="GO" id="GO:0000155">
    <property type="term" value="F:phosphorelay sensor kinase activity"/>
    <property type="evidence" value="ECO:0007669"/>
    <property type="project" value="InterPro"/>
</dbReference>
<dbReference type="EMBL" id="AP023189">
    <property type="protein sequence ID" value="BCG23683.1"/>
    <property type="molecule type" value="Genomic_DNA"/>
</dbReference>
<keyword evidence="8 15" id="KW-0418">Kinase</keyword>
<evidence type="ECO:0000313" key="18">
    <source>
        <dbReference type="Proteomes" id="UP001054892"/>
    </source>
</evidence>
<keyword evidence="18" id="KW-1185">Reference proteome</keyword>
<feature type="transmembrane region" description="Helical" evidence="13">
    <location>
        <begin position="165"/>
        <end position="183"/>
    </location>
</feature>
<evidence type="ECO:0000256" key="2">
    <source>
        <dbReference type="ARBA" id="ARBA00004141"/>
    </source>
</evidence>
<dbReference type="Gene3D" id="1.10.287.130">
    <property type="match status" value="1"/>
</dbReference>
<evidence type="ECO:0000256" key="11">
    <source>
        <dbReference type="ARBA" id="ARBA00023012"/>
    </source>
</evidence>
<comment type="catalytic activity">
    <reaction evidence="1">
        <text>ATP + protein L-histidine = ADP + protein N-phospho-L-histidine.</text>
        <dbReference type="EC" id="2.7.13.3"/>
    </reaction>
</comment>
<keyword evidence="5" id="KW-0808">Transferase</keyword>
<comment type="subcellular location">
    <subcellularLocation>
        <location evidence="2">Membrane</location>
        <topology evidence="2">Multi-pass membrane protein</topology>
    </subcellularLocation>
</comment>
<accession>A0A6J4E151</accession>
<organism evidence="15 17">
    <name type="scientific">Pseudomonas tohonis</name>
    <dbReference type="NCBI Taxonomy" id="2725477"/>
    <lineage>
        <taxon>Bacteria</taxon>
        <taxon>Pseudomonadati</taxon>
        <taxon>Pseudomonadota</taxon>
        <taxon>Gammaproteobacteria</taxon>
        <taxon>Pseudomonadales</taxon>
        <taxon>Pseudomonadaceae</taxon>
        <taxon>Pseudomonas</taxon>
    </lineage>
</organism>
<evidence type="ECO:0000256" key="9">
    <source>
        <dbReference type="ARBA" id="ARBA00022840"/>
    </source>
</evidence>
<dbReference type="Pfam" id="PF02518">
    <property type="entry name" value="HATPase_c"/>
    <property type="match status" value="1"/>
</dbReference>
<evidence type="ECO:0000313" key="16">
    <source>
        <dbReference type="EMBL" id="GJN51727.1"/>
    </source>
</evidence>
<evidence type="ECO:0000256" key="3">
    <source>
        <dbReference type="ARBA" id="ARBA00012438"/>
    </source>
</evidence>
<dbReference type="Pfam" id="PF00512">
    <property type="entry name" value="HisKA"/>
    <property type="match status" value="1"/>
</dbReference>
<dbReference type="InterPro" id="IPR003594">
    <property type="entry name" value="HATPase_dom"/>
</dbReference>
<dbReference type="Gene3D" id="3.30.565.10">
    <property type="entry name" value="Histidine kinase-like ATPase, C-terminal domain"/>
    <property type="match status" value="1"/>
</dbReference>
<dbReference type="GO" id="GO:0005886">
    <property type="term" value="C:plasma membrane"/>
    <property type="evidence" value="ECO:0007669"/>
    <property type="project" value="TreeGrafter"/>
</dbReference>
<reference evidence="15 17" key="1">
    <citation type="submission" date="2020-05" db="EMBL/GenBank/DDBJ databases">
        <title>Characterization of novel class B3 metallo-beta-lactamase from novel Pseudomonas species.</title>
        <authorList>
            <person name="Yamada K."/>
            <person name="Aoki K."/>
            <person name="Ishii Y."/>
        </authorList>
    </citation>
    <scope>NUCLEOTIDE SEQUENCE [LARGE SCALE GENOMIC DNA]</scope>
    <source>
        <strain evidence="15 17">TUM18999</strain>
        <strain evidence="16 18">TUM20286</strain>
    </source>
</reference>
<evidence type="ECO:0000313" key="15">
    <source>
        <dbReference type="EMBL" id="BCG23683.1"/>
    </source>
</evidence>
<dbReference type="InterPro" id="IPR013727">
    <property type="entry name" value="2CSK_N"/>
</dbReference>
<dbReference type="SUPFAM" id="SSF55874">
    <property type="entry name" value="ATPase domain of HSP90 chaperone/DNA topoisomerase II/histidine kinase"/>
    <property type="match status" value="1"/>
</dbReference>
<dbReference type="EC" id="2.7.13.3" evidence="3"/>
<evidence type="ECO:0000256" key="7">
    <source>
        <dbReference type="ARBA" id="ARBA00022741"/>
    </source>
</evidence>
<protein>
    <recommendedName>
        <fullName evidence="3">histidine kinase</fullName>
        <ecNumber evidence="3">2.7.13.3</ecNumber>
    </recommendedName>
</protein>
<evidence type="ECO:0000256" key="13">
    <source>
        <dbReference type="SAM" id="Phobius"/>
    </source>
</evidence>
<dbReference type="RefSeq" id="WP_173173861.1">
    <property type="nucleotide sequence ID" value="NZ_AP023189.1"/>
</dbReference>